<organism evidence="2 3">
    <name type="scientific">Rhipicephalus sanguineus</name>
    <name type="common">Brown dog tick</name>
    <name type="synonym">Ixodes sanguineus</name>
    <dbReference type="NCBI Taxonomy" id="34632"/>
    <lineage>
        <taxon>Eukaryota</taxon>
        <taxon>Metazoa</taxon>
        <taxon>Ecdysozoa</taxon>
        <taxon>Arthropoda</taxon>
        <taxon>Chelicerata</taxon>
        <taxon>Arachnida</taxon>
        <taxon>Acari</taxon>
        <taxon>Parasitiformes</taxon>
        <taxon>Ixodida</taxon>
        <taxon>Ixodoidea</taxon>
        <taxon>Ixodidae</taxon>
        <taxon>Rhipicephalinae</taxon>
        <taxon>Rhipicephalus</taxon>
        <taxon>Rhipicephalus</taxon>
    </lineage>
</organism>
<keyword evidence="3" id="KW-1185">Reference proteome</keyword>
<dbReference type="SUPFAM" id="SSF52743">
    <property type="entry name" value="Subtilisin-like"/>
    <property type="match status" value="1"/>
</dbReference>
<gene>
    <name evidence="2" type="ORF">HPB52_023142</name>
</gene>
<feature type="region of interest" description="Disordered" evidence="1">
    <location>
        <begin position="53"/>
        <end position="84"/>
    </location>
</feature>
<dbReference type="GO" id="GO:0006508">
    <property type="term" value="P:proteolysis"/>
    <property type="evidence" value="ECO:0007669"/>
    <property type="project" value="InterPro"/>
</dbReference>
<evidence type="ECO:0000313" key="2">
    <source>
        <dbReference type="EMBL" id="KAH7963819.1"/>
    </source>
</evidence>
<evidence type="ECO:0008006" key="4">
    <source>
        <dbReference type="Google" id="ProtNLM"/>
    </source>
</evidence>
<dbReference type="GO" id="GO:0004252">
    <property type="term" value="F:serine-type endopeptidase activity"/>
    <property type="evidence" value="ECO:0007669"/>
    <property type="project" value="InterPro"/>
</dbReference>
<dbReference type="VEuPathDB" id="VectorBase:RSAN_051609"/>
<reference evidence="2" key="2">
    <citation type="submission" date="2021-09" db="EMBL/GenBank/DDBJ databases">
        <authorList>
            <person name="Jia N."/>
            <person name="Wang J."/>
            <person name="Shi W."/>
            <person name="Du L."/>
            <person name="Sun Y."/>
            <person name="Zhan W."/>
            <person name="Jiang J."/>
            <person name="Wang Q."/>
            <person name="Zhang B."/>
            <person name="Ji P."/>
            <person name="Sakyi L.B."/>
            <person name="Cui X."/>
            <person name="Yuan T."/>
            <person name="Jiang B."/>
            <person name="Yang W."/>
            <person name="Lam T.T.-Y."/>
            <person name="Chang Q."/>
            <person name="Ding S."/>
            <person name="Wang X."/>
            <person name="Zhu J."/>
            <person name="Ruan X."/>
            <person name="Zhao L."/>
            <person name="Wei J."/>
            <person name="Que T."/>
            <person name="Du C."/>
            <person name="Cheng J."/>
            <person name="Dai P."/>
            <person name="Han X."/>
            <person name="Huang E."/>
            <person name="Gao Y."/>
            <person name="Liu J."/>
            <person name="Shao H."/>
            <person name="Ye R."/>
            <person name="Li L."/>
            <person name="Wei W."/>
            <person name="Wang X."/>
            <person name="Wang C."/>
            <person name="Huo Q."/>
            <person name="Li W."/>
            <person name="Guo W."/>
            <person name="Chen H."/>
            <person name="Chen S."/>
            <person name="Zhou L."/>
            <person name="Zhou L."/>
            <person name="Ni X."/>
            <person name="Tian J."/>
            <person name="Zhou Y."/>
            <person name="Sheng Y."/>
            <person name="Liu T."/>
            <person name="Pan Y."/>
            <person name="Xia L."/>
            <person name="Li J."/>
            <person name="Zhao F."/>
            <person name="Cao W."/>
        </authorList>
    </citation>
    <scope>NUCLEOTIDE SEQUENCE</scope>
    <source>
        <strain evidence="2">Rsan-2018</strain>
        <tissue evidence="2">Larvae</tissue>
    </source>
</reference>
<accession>A0A9D4Q3Q2</accession>
<evidence type="ECO:0000313" key="3">
    <source>
        <dbReference type="Proteomes" id="UP000821837"/>
    </source>
</evidence>
<protein>
    <recommendedName>
        <fullName evidence="4">Subtilisin</fullName>
    </recommendedName>
</protein>
<dbReference type="InterPro" id="IPR036852">
    <property type="entry name" value="Peptidase_S8/S53_dom_sf"/>
</dbReference>
<dbReference type="Gene3D" id="3.40.50.200">
    <property type="entry name" value="Peptidase S8/S53 domain"/>
    <property type="match status" value="1"/>
</dbReference>
<proteinExistence type="predicted"/>
<reference evidence="2" key="1">
    <citation type="journal article" date="2020" name="Cell">
        <title>Large-Scale Comparative Analyses of Tick Genomes Elucidate Their Genetic Diversity and Vector Capacities.</title>
        <authorList>
            <consortium name="Tick Genome and Microbiome Consortium (TIGMIC)"/>
            <person name="Jia N."/>
            <person name="Wang J."/>
            <person name="Shi W."/>
            <person name="Du L."/>
            <person name="Sun Y."/>
            <person name="Zhan W."/>
            <person name="Jiang J.F."/>
            <person name="Wang Q."/>
            <person name="Zhang B."/>
            <person name="Ji P."/>
            <person name="Bell-Sakyi L."/>
            <person name="Cui X.M."/>
            <person name="Yuan T.T."/>
            <person name="Jiang B.G."/>
            <person name="Yang W.F."/>
            <person name="Lam T.T."/>
            <person name="Chang Q.C."/>
            <person name="Ding S.J."/>
            <person name="Wang X.J."/>
            <person name="Zhu J.G."/>
            <person name="Ruan X.D."/>
            <person name="Zhao L."/>
            <person name="Wei J.T."/>
            <person name="Ye R.Z."/>
            <person name="Que T.C."/>
            <person name="Du C.H."/>
            <person name="Zhou Y.H."/>
            <person name="Cheng J.X."/>
            <person name="Dai P.F."/>
            <person name="Guo W.B."/>
            <person name="Han X.H."/>
            <person name="Huang E.J."/>
            <person name="Li L.F."/>
            <person name="Wei W."/>
            <person name="Gao Y.C."/>
            <person name="Liu J.Z."/>
            <person name="Shao H.Z."/>
            <person name="Wang X."/>
            <person name="Wang C.C."/>
            <person name="Yang T.C."/>
            <person name="Huo Q.B."/>
            <person name="Li W."/>
            <person name="Chen H.Y."/>
            <person name="Chen S.E."/>
            <person name="Zhou L.G."/>
            <person name="Ni X.B."/>
            <person name="Tian J.H."/>
            <person name="Sheng Y."/>
            <person name="Liu T."/>
            <person name="Pan Y.S."/>
            <person name="Xia L.Y."/>
            <person name="Li J."/>
            <person name="Zhao F."/>
            <person name="Cao W.C."/>
        </authorList>
    </citation>
    <scope>NUCLEOTIDE SEQUENCE</scope>
    <source>
        <strain evidence="2">Rsan-2018</strain>
    </source>
</reference>
<comment type="caution">
    <text evidence="2">The sequence shown here is derived from an EMBL/GenBank/DDBJ whole genome shotgun (WGS) entry which is preliminary data.</text>
</comment>
<sequence>MAAEASVEFPIWALLPKKETCVPVFLGKYPEYDGRGIKIAILDSGIDPGAPGLQCLVDGEENKRRDRRREYNRSPPGAATQTGFRGLSLAARASLAQVTSDGKPKIVDMMDASGAGDVDTSKVVEVQDGFITGLSGRKLKLGGSGKAGSAI</sequence>
<name>A0A9D4Q3Q2_RHISA</name>
<dbReference type="Proteomes" id="UP000821837">
    <property type="component" value="Chromosome 3"/>
</dbReference>
<dbReference type="AlphaFoldDB" id="A0A9D4Q3Q2"/>
<evidence type="ECO:0000256" key="1">
    <source>
        <dbReference type="SAM" id="MobiDB-lite"/>
    </source>
</evidence>
<feature type="compositionally biased region" description="Basic and acidic residues" evidence="1">
    <location>
        <begin position="60"/>
        <end position="72"/>
    </location>
</feature>
<dbReference type="EMBL" id="JABSTV010001249">
    <property type="protein sequence ID" value="KAH7963819.1"/>
    <property type="molecule type" value="Genomic_DNA"/>
</dbReference>